<dbReference type="InterPro" id="IPR050432">
    <property type="entry name" value="FAD-linked_Oxidoreductases_BP"/>
</dbReference>
<evidence type="ECO:0000256" key="3">
    <source>
        <dbReference type="SAM" id="SignalP"/>
    </source>
</evidence>
<dbReference type="InterPro" id="IPR006094">
    <property type="entry name" value="Oxid_FAD_bind_N"/>
</dbReference>
<protein>
    <submittedName>
        <fullName evidence="5">Bifunctional decalin synthase calF</fullName>
    </submittedName>
</protein>
<comment type="similarity">
    <text evidence="1">Belongs to the oxygen-dependent FAD-linked oxidoreductase family.</text>
</comment>
<dbReference type="PANTHER" id="PTHR13878:SF91">
    <property type="entry name" value="FAD BINDING DOMAIN PROTEIN (AFU_ORTHOLOGUE AFUA_6G12070)-RELATED"/>
    <property type="match status" value="1"/>
</dbReference>
<dbReference type="PANTHER" id="PTHR13878">
    <property type="entry name" value="GULONOLACTONE OXIDASE"/>
    <property type="match status" value="1"/>
</dbReference>
<evidence type="ECO:0000313" key="6">
    <source>
        <dbReference type="Proteomes" id="UP001338125"/>
    </source>
</evidence>
<feature type="domain" description="FAD-binding PCMH-type" evidence="4">
    <location>
        <begin position="121"/>
        <end position="300"/>
    </location>
</feature>
<keyword evidence="6" id="KW-1185">Reference proteome</keyword>
<evidence type="ECO:0000256" key="2">
    <source>
        <dbReference type="ARBA" id="ARBA00023002"/>
    </source>
</evidence>
<evidence type="ECO:0000259" key="4">
    <source>
        <dbReference type="PROSITE" id="PS51387"/>
    </source>
</evidence>
<feature type="signal peptide" evidence="3">
    <location>
        <begin position="1"/>
        <end position="19"/>
    </location>
</feature>
<evidence type="ECO:0000313" key="5">
    <source>
        <dbReference type="EMBL" id="KAK5992006.1"/>
    </source>
</evidence>
<comment type="caution">
    <text evidence="5">The sequence shown here is derived from an EMBL/GenBank/DDBJ whole genome shotgun (WGS) entry which is preliminary data.</text>
</comment>
<dbReference type="SUPFAM" id="SSF56176">
    <property type="entry name" value="FAD-binding/transporter-associated domain-like"/>
    <property type="match status" value="1"/>
</dbReference>
<dbReference type="Pfam" id="PF01565">
    <property type="entry name" value="FAD_binding_4"/>
    <property type="match status" value="1"/>
</dbReference>
<keyword evidence="2" id="KW-0560">Oxidoreductase</keyword>
<dbReference type="EMBL" id="JAVFKD010000012">
    <property type="protein sequence ID" value="KAK5992006.1"/>
    <property type="molecule type" value="Genomic_DNA"/>
</dbReference>
<dbReference type="InterPro" id="IPR016169">
    <property type="entry name" value="FAD-bd_PCMH_sub2"/>
</dbReference>
<feature type="chain" id="PRO_5045161536" evidence="3">
    <location>
        <begin position="20"/>
        <end position="581"/>
    </location>
</feature>
<dbReference type="Pfam" id="PF08031">
    <property type="entry name" value="BBE"/>
    <property type="match status" value="1"/>
</dbReference>
<dbReference type="PROSITE" id="PS51387">
    <property type="entry name" value="FAD_PCMH"/>
    <property type="match status" value="1"/>
</dbReference>
<dbReference type="Proteomes" id="UP001338125">
    <property type="component" value="Unassembled WGS sequence"/>
</dbReference>
<dbReference type="Gene3D" id="3.30.465.10">
    <property type="match status" value="2"/>
</dbReference>
<keyword evidence="3" id="KW-0732">Signal</keyword>
<evidence type="ECO:0000256" key="1">
    <source>
        <dbReference type="ARBA" id="ARBA00005466"/>
    </source>
</evidence>
<organism evidence="5 6">
    <name type="scientific">Cladobotryum mycophilum</name>
    <dbReference type="NCBI Taxonomy" id="491253"/>
    <lineage>
        <taxon>Eukaryota</taxon>
        <taxon>Fungi</taxon>
        <taxon>Dikarya</taxon>
        <taxon>Ascomycota</taxon>
        <taxon>Pezizomycotina</taxon>
        <taxon>Sordariomycetes</taxon>
        <taxon>Hypocreomycetidae</taxon>
        <taxon>Hypocreales</taxon>
        <taxon>Hypocreaceae</taxon>
        <taxon>Cladobotryum</taxon>
    </lineage>
</organism>
<dbReference type="InterPro" id="IPR016166">
    <property type="entry name" value="FAD-bd_PCMH"/>
</dbReference>
<name>A0ABR0SIM1_9HYPO</name>
<proteinExistence type="inferred from homology"/>
<dbReference type="InterPro" id="IPR036318">
    <property type="entry name" value="FAD-bd_PCMH-like_sf"/>
</dbReference>
<accession>A0ABR0SIM1</accession>
<dbReference type="InterPro" id="IPR012951">
    <property type="entry name" value="BBE"/>
</dbReference>
<sequence>MKASLVYTATLIPVISALAVANPRGYDASCKPIPGDTTWPTQTDWAKLNQTVGGRLIATVPLANVCHTAGISNYNAAACATLKTQWDLPQTHLFSPSEIMAPYFQNQSCDPFTSTAGRCDLGNYASFSIKVTGADDVAAGLSFVKKHNIRLVIKNTGHDYLGKSTGKGSLSLWTHGLDSVNVIPHYVGSTYKGPALKMGSGTLAGTAYTIAHNHGYQVIGGTCPTVGLAGGYTQGGGHSLLSSRYGLAADNVLEWEVVTAQGEHLVATPTKNADLYWALSGGGGGTYAVVLSLTTKLHPDGPVGGAGLTFNDSTVGNDNFWLGVSDWFKAMPAFVDGGNTALYELEKGIFTAYAITAPDCNATQVAALLAPFLSKLKSRGIAYTFTPTSSPSFLDHFEHYLGPLPYGSFPVSQITSSRLIPRSTITNPRNSSSVMQALRTATRSGNFYLGCHAAAVSGGDRSGGNNTAPNAVLPAWRDALAHCIVVGPWDWKVPRSQMLAREDELTNVITPALEAATPGSGTYLNEANFAQKGWQKQFYGSNYNRLRSIKGKYDPQNVFYAVTAVGSEAYVVDGSGRLCKA</sequence>
<gene>
    <name evidence="5" type="ORF">PT974_05402</name>
</gene>
<reference evidence="5 6" key="1">
    <citation type="submission" date="2024-01" db="EMBL/GenBank/DDBJ databases">
        <title>Complete genome of Cladobotryum mycophilum ATHUM6906.</title>
        <authorList>
            <person name="Christinaki A.C."/>
            <person name="Myridakis A.I."/>
            <person name="Kouvelis V.N."/>
        </authorList>
    </citation>
    <scope>NUCLEOTIDE SEQUENCE [LARGE SCALE GENOMIC DNA]</scope>
    <source>
        <strain evidence="5 6">ATHUM6906</strain>
    </source>
</reference>